<gene>
    <name evidence="2" type="ORF">RWE15_13610</name>
</gene>
<dbReference type="CDD" id="cd14852">
    <property type="entry name" value="LD-carboxypeptidase"/>
    <property type="match status" value="1"/>
</dbReference>
<dbReference type="Pfam" id="PF02557">
    <property type="entry name" value="VanY"/>
    <property type="match status" value="1"/>
</dbReference>
<dbReference type="InterPro" id="IPR052179">
    <property type="entry name" value="DD-CPase-like"/>
</dbReference>
<sequence>MDITGMYDNETESFLHKALTGKLQIDPGKVLPHMDKPQKDEHGVVISNPYEILSLVNKNHALPSDFVPKDLVTPDIPFPFTEDLPKKQVRKPAAKALEKMFAAAKKDGVNLYGQSGYRSYERQESLFSAYAEKDGKAAANKYSARPGQSEHQTGLAMDVTSPDIQFDINENFANTKEGKWLAEHCDEYGFIIRYPKSKEDITKYEYEAWHVRYVGKKAAKQITKNNSTLEEYLQSLKK</sequence>
<organism evidence="2 3">
    <name type="scientific">Tigheibacillus halophilus</name>
    <dbReference type="NCBI Taxonomy" id="361280"/>
    <lineage>
        <taxon>Bacteria</taxon>
        <taxon>Bacillati</taxon>
        <taxon>Bacillota</taxon>
        <taxon>Bacilli</taxon>
        <taxon>Bacillales</taxon>
        <taxon>Bacillaceae</taxon>
        <taxon>Tigheibacillus</taxon>
    </lineage>
</organism>
<protein>
    <submittedName>
        <fullName evidence="2">M15 family metallopeptidase</fullName>
    </submittedName>
</protein>
<evidence type="ECO:0000313" key="2">
    <source>
        <dbReference type="EMBL" id="MDY0395268.1"/>
    </source>
</evidence>
<dbReference type="SUPFAM" id="SSF55166">
    <property type="entry name" value="Hedgehog/DD-peptidase"/>
    <property type="match status" value="1"/>
</dbReference>
<evidence type="ECO:0000313" key="3">
    <source>
        <dbReference type="Proteomes" id="UP001281447"/>
    </source>
</evidence>
<comment type="caution">
    <text evidence="2">The sequence shown here is derived from an EMBL/GenBank/DDBJ whole genome shotgun (WGS) entry which is preliminary data.</text>
</comment>
<dbReference type="Gene3D" id="3.30.1380.10">
    <property type="match status" value="1"/>
</dbReference>
<proteinExistence type="predicted"/>
<keyword evidence="3" id="KW-1185">Reference proteome</keyword>
<accession>A0ABU5C7K2</accession>
<dbReference type="InterPro" id="IPR009045">
    <property type="entry name" value="Zn_M74/Hedgehog-like"/>
</dbReference>
<dbReference type="PANTHER" id="PTHR34385:SF1">
    <property type="entry name" value="PEPTIDOGLYCAN L-ALANYL-D-GLUTAMATE ENDOPEPTIDASE CWLK"/>
    <property type="match status" value="1"/>
</dbReference>
<name>A0ABU5C7K2_9BACI</name>
<dbReference type="EMBL" id="JAWDIP010000003">
    <property type="protein sequence ID" value="MDY0395268.1"/>
    <property type="molecule type" value="Genomic_DNA"/>
</dbReference>
<dbReference type="InterPro" id="IPR003709">
    <property type="entry name" value="VanY-like_core_dom"/>
</dbReference>
<dbReference type="Proteomes" id="UP001281447">
    <property type="component" value="Unassembled WGS sequence"/>
</dbReference>
<feature type="domain" description="D-alanyl-D-alanine carboxypeptidase-like core" evidence="1">
    <location>
        <begin position="87"/>
        <end position="216"/>
    </location>
</feature>
<evidence type="ECO:0000259" key="1">
    <source>
        <dbReference type="Pfam" id="PF02557"/>
    </source>
</evidence>
<reference evidence="2 3" key="1">
    <citation type="submission" date="2023-10" db="EMBL/GenBank/DDBJ databases">
        <title>Virgibacillus halophilus 5B73C genome.</title>
        <authorList>
            <person name="Miliotis G."/>
            <person name="Sengupta P."/>
            <person name="Hameed A."/>
            <person name="Chuvochina M."/>
            <person name="Mcdonagh F."/>
            <person name="Simpson A.C."/>
            <person name="Singh N.K."/>
            <person name="Rekha P.D."/>
            <person name="Raman K."/>
            <person name="Hugenholtz P."/>
            <person name="Venkateswaran K."/>
        </authorList>
    </citation>
    <scope>NUCLEOTIDE SEQUENCE [LARGE SCALE GENOMIC DNA]</scope>
    <source>
        <strain evidence="2 3">5B73C</strain>
    </source>
</reference>
<dbReference type="PANTHER" id="PTHR34385">
    <property type="entry name" value="D-ALANYL-D-ALANINE CARBOXYPEPTIDASE"/>
    <property type="match status" value="1"/>
</dbReference>
<dbReference type="InterPro" id="IPR058193">
    <property type="entry name" value="VanY/YodJ_core_dom"/>
</dbReference>